<evidence type="ECO:0000256" key="4">
    <source>
        <dbReference type="ARBA" id="ARBA00022989"/>
    </source>
</evidence>
<comment type="similarity">
    <text evidence="9">Belongs to the G-protein coupled receptor 1 family.</text>
</comment>
<sequence>MPLRFLLEIHIEEMNLNNTRNESLVDGCEGHVSGNIPIGETYAYITFLFTQLALSTFGNALVCIAIFRFRHLRTLTNAFIFSLAITDILTPLVRLVYIAVSIMENRWVFGCFWCKMSSVLGVFLCAASILHLCAISVERFVVIRWPLRHHQLITKNRVIVAIIGIWVTALLLSLFPYFKFVDMSFNAHLLDCEIDWSHKPYLSVLLLIFFFLLPFFTMTGTYYFIFKEVHKQTRRISVLRGSRPRSESKASRFGRNFTIRQELKAVKTVIVVIGVFFVLWLPFFLATSVRAYAPSAVPPSWQRVVLGLAYLNSSCNWVIYSVMNRQIREAFKKLLFTCNHSSTDTLTFDTNSRKFSNTGGLILSYFRRSSQISTKISQNGLRSPYMVKSESQENRTQLTEAVELNDSSTASTASNGENCSARSSQSESLKLSDLSKRSLNNSEDISMQLDTTKKAPDGEEELANGSAKSGYSTNPERRVEFKDLKEENEDIEGINDILNSPSLSKISDRHCVNPRKSKEYKFEGDDKNSAHTRQQHSQESVRESAKGAIKTLVDSNANEQRNEFNGYVNQSFIDEQSKVTRLEHETHGIDFARGLCCPELEHALSFPSITALSLIENNAEIPKDIEEYDFTFKTSNIEISSGDKPVL</sequence>
<dbReference type="InterPro" id="IPR017452">
    <property type="entry name" value="GPCR_Rhodpsn_7TM"/>
</dbReference>
<dbReference type="PROSITE" id="PS00237">
    <property type="entry name" value="G_PROTEIN_RECEP_F1_1"/>
    <property type="match status" value="1"/>
</dbReference>
<keyword evidence="6 11" id="KW-0472">Membrane</keyword>
<feature type="transmembrane region" description="Helical" evidence="11">
    <location>
        <begin position="158"/>
        <end position="181"/>
    </location>
</feature>
<evidence type="ECO:0000256" key="1">
    <source>
        <dbReference type="ARBA" id="ARBA00004651"/>
    </source>
</evidence>
<feature type="transmembrane region" description="Helical" evidence="11">
    <location>
        <begin position="201"/>
        <end position="225"/>
    </location>
</feature>
<feature type="transmembrane region" description="Helical" evidence="11">
    <location>
        <begin position="79"/>
        <end position="99"/>
    </location>
</feature>
<proteinExistence type="evidence at transcript level"/>
<keyword evidence="3 9" id="KW-0812">Transmembrane</keyword>
<dbReference type="SUPFAM" id="SSF81321">
    <property type="entry name" value="Family A G protein-coupled receptor-like"/>
    <property type="match status" value="1"/>
</dbReference>
<keyword evidence="5 9" id="KW-0297">G-protein coupled receptor</keyword>
<keyword evidence="8 9" id="KW-0807">Transducer</keyword>
<comment type="subcellular location">
    <subcellularLocation>
        <location evidence="1">Cell membrane</location>
        <topology evidence="1">Multi-pass membrane protein</topology>
    </subcellularLocation>
</comment>
<evidence type="ECO:0000256" key="5">
    <source>
        <dbReference type="ARBA" id="ARBA00023040"/>
    </source>
</evidence>
<dbReference type="Gene3D" id="1.20.1070.10">
    <property type="entry name" value="Rhodopsin 7-helix transmembrane proteins"/>
    <property type="match status" value="1"/>
</dbReference>
<evidence type="ECO:0000256" key="9">
    <source>
        <dbReference type="RuleBase" id="RU000688"/>
    </source>
</evidence>
<evidence type="ECO:0000256" key="10">
    <source>
        <dbReference type="SAM" id="MobiDB-lite"/>
    </source>
</evidence>
<dbReference type="AlphaFoldDB" id="A0A481ZLI5"/>
<dbReference type="GO" id="GO:0004930">
    <property type="term" value="F:G protein-coupled receptor activity"/>
    <property type="evidence" value="ECO:0007669"/>
    <property type="project" value="UniProtKB-KW"/>
</dbReference>
<keyword evidence="7 9" id="KW-0675">Receptor</keyword>
<evidence type="ECO:0000256" key="11">
    <source>
        <dbReference type="SAM" id="Phobius"/>
    </source>
</evidence>
<feature type="region of interest" description="Disordered" evidence="10">
    <location>
        <begin position="403"/>
        <end position="477"/>
    </location>
</feature>
<feature type="domain" description="G-protein coupled receptors family 1 profile" evidence="12">
    <location>
        <begin position="58"/>
        <end position="320"/>
    </location>
</feature>
<reference evidence="13" key="1">
    <citation type="submission" date="2018-09" db="EMBL/GenBank/DDBJ databases">
        <authorList>
            <person name="Nielsen S.K.D."/>
            <person name="Koch T.L."/>
            <person name="Hauser F."/>
            <person name="Garm A."/>
            <person name="Grimmelikhuijzen C.J.P."/>
        </authorList>
    </citation>
    <scope>NUCLEOTIDE SEQUENCE</scope>
</reference>
<dbReference type="GO" id="GO:0005886">
    <property type="term" value="C:plasma membrane"/>
    <property type="evidence" value="ECO:0007669"/>
    <property type="project" value="UniProtKB-SubCell"/>
</dbReference>
<dbReference type="CDD" id="cd14967">
    <property type="entry name" value="7tmA_amine_R-like"/>
    <property type="match status" value="1"/>
</dbReference>
<feature type="transmembrane region" description="Helical" evidence="11">
    <location>
        <begin position="119"/>
        <end position="137"/>
    </location>
</feature>
<feature type="region of interest" description="Disordered" evidence="10">
    <location>
        <begin position="519"/>
        <end position="546"/>
    </location>
</feature>
<dbReference type="PROSITE" id="PS50262">
    <property type="entry name" value="G_PROTEIN_RECEP_F1_2"/>
    <property type="match status" value="1"/>
</dbReference>
<evidence type="ECO:0000256" key="7">
    <source>
        <dbReference type="ARBA" id="ARBA00023170"/>
    </source>
</evidence>
<feature type="transmembrane region" description="Helical" evidence="11">
    <location>
        <begin position="265"/>
        <end position="284"/>
    </location>
</feature>
<evidence type="ECO:0000256" key="2">
    <source>
        <dbReference type="ARBA" id="ARBA00022475"/>
    </source>
</evidence>
<accession>A0A481ZLI5</accession>
<reference evidence="13" key="2">
    <citation type="journal article" date="2019" name="BMC Genomics">
        <title>De novo transcriptome assembly of the cubomedusa Tripedalia cystophora, including the analysis of a set of genes involved in peptidergic neurotransmission.</title>
        <authorList>
            <person name="Nielsen S.K."/>
            <person name="Koch T.L."/>
            <person name="Hauser F."/>
            <person name="Garm A."/>
            <person name="Grimmelikhuijzen C.J."/>
        </authorList>
    </citation>
    <scope>NUCLEOTIDE SEQUENCE</scope>
</reference>
<organism evidence="13">
    <name type="scientific">Tripedalia cystophora</name>
    <name type="common">Mangrove box jellyfish</name>
    <dbReference type="NCBI Taxonomy" id="6141"/>
    <lineage>
        <taxon>Eukaryota</taxon>
        <taxon>Metazoa</taxon>
        <taxon>Cnidaria</taxon>
        <taxon>Cubozoa</taxon>
        <taxon>Carybdeida</taxon>
        <taxon>Tripedaliidae</taxon>
        <taxon>Tripedalia</taxon>
    </lineage>
</organism>
<dbReference type="EMBL" id="MH835305">
    <property type="protein sequence ID" value="QBL02591.1"/>
    <property type="molecule type" value="mRNA"/>
</dbReference>
<dbReference type="PANTHER" id="PTHR22752">
    <property type="entry name" value="G PROTEIN-COUPLED RECEPTOR"/>
    <property type="match status" value="1"/>
</dbReference>
<evidence type="ECO:0000313" key="13">
    <source>
        <dbReference type="EMBL" id="QBL02591.1"/>
    </source>
</evidence>
<dbReference type="InterPro" id="IPR000276">
    <property type="entry name" value="GPCR_Rhodpsn"/>
</dbReference>
<keyword evidence="4 11" id="KW-1133">Transmembrane helix</keyword>
<evidence type="ECO:0000259" key="12">
    <source>
        <dbReference type="PROSITE" id="PS50262"/>
    </source>
</evidence>
<evidence type="ECO:0000256" key="3">
    <source>
        <dbReference type="ARBA" id="ARBA00022692"/>
    </source>
</evidence>
<feature type="compositionally biased region" description="Polar residues" evidence="10">
    <location>
        <begin position="403"/>
        <end position="418"/>
    </location>
</feature>
<keyword evidence="2" id="KW-1003">Cell membrane</keyword>
<feature type="compositionally biased region" description="Low complexity" evidence="10">
    <location>
        <begin position="420"/>
        <end position="442"/>
    </location>
</feature>
<feature type="compositionally biased region" description="Basic and acidic residues" evidence="10">
    <location>
        <begin position="519"/>
        <end position="529"/>
    </location>
</feature>
<dbReference type="PRINTS" id="PR00237">
    <property type="entry name" value="GPCRRHODOPSN"/>
</dbReference>
<protein>
    <submittedName>
        <fullName evidence="13">Biogenic amine-like GPCR</fullName>
    </submittedName>
</protein>
<evidence type="ECO:0000256" key="6">
    <source>
        <dbReference type="ARBA" id="ARBA00023136"/>
    </source>
</evidence>
<name>A0A481ZLI5_TRICY</name>
<dbReference type="SMART" id="SM01381">
    <property type="entry name" value="7TM_GPCR_Srsx"/>
    <property type="match status" value="1"/>
</dbReference>
<evidence type="ECO:0000256" key="8">
    <source>
        <dbReference type="ARBA" id="ARBA00023224"/>
    </source>
</evidence>
<feature type="transmembrane region" description="Helical" evidence="11">
    <location>
        <begin position="42"/>
        <end position="67"/>
    </location>
</feature>
<feature type="transmembrane region" description="Helical" evidence="11">
    <location>
        <begin position="304"/>
        <end position="323"/>
    </location>
</feature>
<dbReference type="Pfam" id="PF00001">
    <property type="entry name" value="7tm_1"/>
    <property type="match status" value="1"/>
</dbReference>